<organism evidence="7 8">
    <name type="scientific">Cucumis melo var. makuwa</name>
    <name type="common">Oriental melon</name>
    <dbReference type="NCBI Taxonomy" id="1194695"/>
    <lineage>
        <taxon>Eukaryota</taxon>
        <taxon>Viridiplantae</taxon>
        <taxon>Streptophyta</taxon>
        <taxon>Embryophyta</taxon>
        <taxon>Tracheophyta</taxon>
        <taxon>Spermatophyta</taxon>
        <taxon>Magnoliopsida</taxon>
        <taxon>eudicotyledons</taxon>
        <taxon>Gunneridae</taxon>
        <taxon>Pentapetalae</taxon>
        <taxon>rosids</taxon>
        <taxon>fabids</taxon>
        <taxon>Cucurbitales</taxon>
        <taxon>Cucurbitaceae</taxon>
        <taxon>Benincaseae</taxon>
        <taxon>Cucumis</taxon>
    </lineage>
</organism>
<dbReference type="Pfam" id="PF17919">
    <property type="entry name" value="RT_RNaseH_2"/>
    <property type="match status" value="1"/>
</dbReference>
<evidence type="ECO:0000259" key="6">
    <source>
        <dbReference type="Pfam" id="PF17919"/>
    </source>
</evidence>
<dbReference type="AlphaFoldDB" id="A0A5A7TN13"/>
<keyword evidence="1" id="KW-0808">Transferase</keyword>
<dbReference type="InterPro" id="IPR041577">
    <property type="entry name" value="RT_RNaseH_2"/>
</dbReference>
<dbReference type="InterPro" id="IPR050951">
    <property type="entry name" value="Retrovirus_Pol_polyprotein"/>
</dbReference>
<dbReference type="Gene3D" id="3.30.70.270">
    <property type="match status" value="1"/>
</dbReference>
<protein>
    <submittedName>
        <fullName evidence="7">Ty3-gypsy retroelement transposase</fullName>
    </submittedName>
</protein>
<proteinExistence type="predicted"/>
<dbReference type="Gene3D" id="3.10.10.10">
    <property type="entry name" value="HIV Type 1 Reverse Transcriptase, subunit A, domain 1"/>
    <property type="match status" value="1"/>
</dbReference>
<dbReference type="CDD" id="cd00303">
    <property type="entry name" value="retropepsin_like"/>
    <property type="match status" value="1"/>
</dbReference>
<evidence type="ECO:0000313" key="8">
    <source>
        <dbReference type="Proteomes" id="UP000321393"/>
    </source>
</evidence>
<dbReference type="SUPFAM" id="SSF56672">
    <property type="entry name" value="DNA/RNA polymerases"/>
    <property type="match status" value="1"/>
</dbReference>
<dbReference type="PANTHER" id="PTHR37984:SF5">
    <property type="entry name" value="PROTEIN NYNRIN-LIKE"/>
    <property type="match status" value="1"/>
</dbReference>
<comment type="caution">
    <text evidence="7">The sequence shown here is derived from an EMBL/GenBank/DDBJ whole genome shotgun (WGS) entry which is preliminary data.</text>
</comment>
<accession>A0A5A7TN13</accession>
<gene>
    <name evidence="7" type="ORF">E6C27_scaffold2741G00270</name>
</gene>
<dbReference type="Gene3D" id="2.40.70.10">
    <property type="entry name" value="Acid Proteases"/>
    <property type="match status" value="1"/>
</dbReference>
<name>A0A5A7TN13_CUCMM</name>
<reference evidence="7 8" key="1">
    <citation type="submission" date="2019-08" db="EMBL/GenBank/DDBJ databases">
        <title>Draft genome sequences of two oriental melons (Cucumis melo L. var makuwa).</title>
        <authorList>
            <person name="Kwon S.-Y."/>
        </authorList>
    </citation>
    <scope>NUCLEOTIDE SEQUENCE [LARGE SCALE GENOMIC DNA]</scope>
    <source>
        <strain evidence="8">cv. SW 3</strain>
        <tissue evidence="7">Leaf</tissue>
    </source>
</reference>
<dbReference type="InterPro" id="IPR043502">
    <property type="entry name" value="DNA/RNA_pol_sf"/>
</dbReference>
<feature type="domain" description="Reverse transcriptase/retrotransposon-derived protein RNase H-like" evidence="6">
    <location>
        <begin position="318"/>
        <end position="377"/>
    </location>
</feature>
<keyword evidence="4" id="KW-0255">Endonuclease</keyword>
<dbReference type="InterPro" id="IPR021109">
    <property type="entry name" value="Peptidase_aspartic_dom_sf"/>
</dbReference>
<evidence type="ECO:0000256" key="5">
    <source>
        <dbReference type="ARBA" id="ARBA00023268"/>
    </source>
</evidence>
<dbReference type="GO" id="GO:0004519">
    <property type="term" value="F:endonuclease activity"/>
    <property type="evidence" value="ECO:0007669"/>
    <property type="project" value="UniProtKB-KW"/>
</dbReference>
<keyword evidence="3" id="KW-0540">Nuclease</keyword>
<evidence type="ECO:0000313" key="7">
    <source>
        <dbReference type="EMBL" id="KAA0044268.1"/>
    </source>
</evidence>
<dbReference type="PANTHER" id="PTHR37984">
    <property type="entry name" value="PROTEIN CBG26694"/>
    <property type="match status" value="1"/>
</dbReference>
<dbReference type="Proteomes" id="UP000321393">
    <property type="component" value="Unassembled WGS sequence"/>
</dbReference>
<keyword evidence="5" id="KW-0511">Multifunctional enzyme</keyword>
<keyword evidence="2" id="KW-0548">Nucleotidyltransferase</keyword>
<dbReference type="EMBL" id="SSTE01014821">
    <property type="protein sequence ID" value="KAA0044268.1"/>
    <property type="molecule type" value="Genomic_DNA"/>
</dbReference>
<evidence type="ECO:0000256" key="4">
    <source>
        <dbReference type="ARBA" id="ARBA00022759"/>
    </source>
</evidence>
<dbReference type="GO" id="GO:0016779">
    <property type="term" value="F:nucleotidyltransferase activity"/>
    <property type="evidence" value="ECO:0007669"/>
    <property type="project" value="UniProtKB-KW"/>
</dbReference>
<sequence length="381" mass="43457">MFVVMNEEEEYEIIEEKESIEKGLAVLKVKQDNKTCVELSINFVVGLNDSGTMKIRGKLQGMKVIIMIDYGVPHNFISEKIVKSLQIPTKETAHHGVILRSGTAIQGKGVCENVEIQLKNWNLKFCNNGKQISIKGDPSLTKARISLKSMFKTWGDQYEGFIIECRIVEVTNNGKVELNSTEATFTELDPIHIVLKQYEDIFEWPKKLPPRREIKHHIYFKESTDPINVRPYTYGYHQKEEMEKLVEEMLASEVMRPSKSPFTNLVLLVQRKNGSWCFCVDYRAVNNATVLDKFSIPVHYGSIAAPQTQLLKKGGFKWNEEAKEAFEKLKKAMLSLPVLALPSFDHPFDIEMDASGYGVSVLLTQSKIPISFYSHTLAMRD</sequence>
<evidence type="ECO:0000256" key="3">
    <source>
        <dbReference type="ARBA" id="ARBA00022722"/>
    </source>
</evidence>
<evidence type="ECO:0000256" key="1">
    <source>
        <dbReference type="ARBA" id="ARBA00022679"/>
    </source>
</evidence>
<dbReference type="InterPro" id="IPR043128">
    <property type="entry name" value="Rev_trsase/Diguanyl_cyclase"/>
</dbReference>
<evidence type="ECO:0000256" key="2">
    <source>
        <dbReference type="ARBA" id="ARBA00022695"/>
    </source>
</evidence>
<keyword evidence="4" id="KW-0378">Hydrolase</keyword>